<organism evidence="1">
    <name type="scientific">viral metagenome</name>
    <dbReference type="NCBI Taxonomy" id="1070528"/>
    <lineage>
        <taxon>unclassified sequences</taxon>
        <taxon>metagenomes</taxon>
        <taxon>organismal metagenomes</taxon>
    </lineage>
</organism>
<sequence length="177" mass="20770">MYREAINLTLKYLPKDIKPIIVENNGKRKTYLDEFGIPILYTENNKNHYWHKGCNELEDIKAVLQAFNIQDEDMVIKITGRYNPISDAFFRLVQTEESNYDGFVKFFNVCTKEFMTNDCVLGLFALKAKHLKKYEMTDTVRSPEVQFATFCRELNVKEVKQLDIRCIFADTLEVLVC</sequence>
<proteinExistence type="predicted"/>
<reference evidence="1" key="1">
    <citation type="journal article" date="2020" name="Nature">
        <title>Giant virus diversity and host interactions through global metagenomics.</title>
        <authorList>
            <person name="Schulz F."/>
            <person name="Roux S."/>
            <person name="Paez-Espino D."/>
            <person name="Jungbluth S."/>
            <person name="Walsh D.A."/>
            <person name="Denef V.J."/>
            <person name="McMahon K.D."/>
            <person name="Konstantinidis K.T."/>
            <person name="Eloe-Fadrosh E.A."/>
            <person name="Kyrpides N.C."/>
            <person name="Woyke T."/>
        </authorList>
    </citation>
    <scope>NUCLEOTIDE SEQUENCE</scope>
    <source>
        <strain evidence="1">GVMAG-S-1101164-72</strain>
    </source>
</reference>
<accession>A0A6C0ANV1</accession>
<dbReference type="AlphaFoldDB" id="A0A6C0ANV1"/>
<dbReference type="EMBL" id="MN740758">
    <property type="protein sequence ID" value="QHS81497.1"/>
    <property type="molecule type" value="Genomic_DNA"/>
</dbReference>
<evidence type="ECO:0000313" key="1">
    <source>
        <dbReference type="EMBL" id="QHS81497.1"/>
    </source>
</evidence>
<protein>
    <submittedName>
        <fullName evidence="1">Uncharacterized protein</fullName>
    </submittedName>
</protein>
<name>A0A6C0ANV1_9ZZZZ</name>